<dbReference type="Proteomes" id="UP000036681">
    <property type="component" value="Unplaced"/>
</dbReference>
<proteinExistence type="predicted"/>
<dbReference type="AlphaFoldDB" id="A0A0M3IXL2"/>
<reference evidence="2" key="1">
    <citation type="submission" date="2017-02" db="UniProtKB">
        <authorList>
            <consortium name="WormBaseParasite"/>
        </authorList>
    </citation>
    <scope>IDENTIFICATION</scope>
</reference>
<dbReference type="WBParaSite" id="ALUE_0002349001-mRNA-1">
    <property type="protein sequence ID" value="ALUE_0002349001-mRNA-1"/>
    <property type="gene ID" value="ALUE_0002349001"/>
</dbReference>
<organism evidence="1 2">
    <name type="scientific">Ascaris lumbricoides</name>
    <name type="common">Giant roundworm</name>
    <dbReference type="NCBI Taxonomy" id="6252"/>
    <lineage>
        <taxon>Eukaryota</taxon>
        <taxon>Metazoa</taxon>
        <taxon>Ecdysozoa</taxon>
        <taxon>Nematoda</taxon>
        <taxon>Chromadorea</taxon>
        <taxon>Rhabditida</taxon>
        <taxon>Spirurina</taxon>
        <taxon>Ascaridomorpha</taxon>
        <taxon>Ascaridoidea</taxon>
        <taxon>Ascarididae</taxon>
        <taxon>Ascaris</taxon>
    </lineage>
</organism>
<keyword evidence="1" id="KW-1185">Reference proteome</keyword>
<protein>
    <submittedName>
        <fullName evidence="2">Ovule protein</fullName>
    </submittedName>
</protein>
<evidence type="ECO:0000313" key="2">
    <source>
        <dbReference type="WBParaSite" id="ALUE_0002349001-mRNA-1"/>
    </source>
</evidence>
<name>A0A0M3IXL2_ASCLU</name>
<sequence length="102" mass="12054">MLLFTDISKNLYFLRSNKLFSPKFPYVYLKLQYFLHCASLYDHYYQCIVRCPLLGHCVDTFPLSLPPPSRSLPVFSAQCPCSHYFFMFESSARILKRALIRE</sequence>
<accession>A0A0M3IXL2</accession>
<evidence type="ECO:0000313" key="1">
    <source>
        <dbReference type="Proteomes" id="UP000036681"/>
    </source>
</evidence>